<accession>U6GM27</accession>
<dbReference type="VEuPathDB" id="ToxoDB:EAH_00059970"/>
<keyword evidence="2" id="KW-1185">Reference proteome</keyword>
<sequence>MQNSTDGCKAVITATLGFVKVASYSDEPLVKVCPGTLQQDSVMPAADLIECPEMFVERKKRVLQQPRSSASMGRDSVSTSTTQYGRCRKFLHKLDLQ</sequence>
<name>U6GM27_EIMAC</name>
<evidence type="ECO:0000313" key="1">
    <source>
        <dbReference type="EMBL" id="CDI81235.1"/>
    </source>
</evidence>
<organism evidence="1 2">
    <name type="scientific">Eimeria acervulina</name>
    <name type="common">Coccidian parasite</name>
    <dbReference type="NCBI Taxonomy" id="5801"/>
    <lineage>
        <taxon>Eukaryota</taxon>
        <taxon>Sar</taxon>
        <taxon>Alveolata</taxon>
        <taxon>Apicomplexa</taxon>
        <taxon>Conoidasida</taxon>
        <taxon>Coccidia</taxon>
        <taxon>Eucoccidiorida</taxon>
        <taxon>Eimeriorina</taxon>
        <taxon>Eimeriidae</taxon>
        <taxon>Eimeria</taxon>
    </lineage>
</organism>
<dbReference type="Proteomes" id="UP000018050">
    <property type="component" value="Unassembled WGS sequence"/>
</dbReference>
<dbReference type="GeneID" id="25274067"/>
<proteinExistence type="predicted"/>
<gene>
    <name evidence="1" type="ORF">EAH_00059970</name>
</gene>
<protein>
    <submittedName>
        <fullName evidence="1">Uncharacterized protein</fullName>
    </submittedName>
</protein>
<dbReference type="RefSeq" id="XP_013248984.1">
    <property type="nucleotide sequence ID" value="XM_013393530.1"/>
</dbReference>
<reference evidence="1" key="2">
    <citation type="submission" date="2013-10" db="EMBL/GenBank/DDBJ databases">
        <authorList>
            <person name="Aslett M."/>
        </authorList>
    </citation>
    <scope>NUCLEOTIDE SEQUENCE [LARGE SCALE GENOMIC DNA]</scope>
    <source>
        <strain evidence="1">Houghton</strain>
    </source>
</reference>
<dbReference type="EMBL" id="HG671558">
    <property type="protein sequence ID" value="CDI81235.1"/>
    <property type="molecule type" value="Genomic_DNA"/>
</dbReference>
<evidence type="ECO:0000313" key="2">
    <source>
        <dbReference type="Proteomes" id="UP000018050"/>
    </source>
</evidence>
<reference evidence="1" key="1">
    <citation type="submission" date="2013-10" db="EMBL/GenBank/DDBJ databases">
        <title>Genomic analysis of the causative agents of coccidiosis in chickens.</title>
        <authorList>
            <person name="Reid A.J."/>
            <person name="Blake D."/>
            <person name="Billington K."/>
            <person name="Browne H."/>
            <person name="Dunn M."/>
            <person name="Hung S."/>
            <person name="Kawahara F."/>
            <person name="Miranda-Saavedra D."/>
            <person name="Mourier T."/>
            <person name="Nagra H."/>
            <person name="Otto T.D."/>
            <person name="Rawlings N."/>
            <person name="Sanchez A."/>
            <person name="Sanders M."/>
            <person name="Subramaniam C."/>
            <person name="Tay Y."/>
            <person name="Dear P."/>
            <person name="Doerig C."/>
            <person name="Gruber A."/>
            <person name="Parkinson J."/>
            <person name="Shirley M."/>
            <person name="Wan K.L."/>
            <person name="Berriman M."/>
            <person name="Tomley F."/>
            <person name="Pain A."/>
        </authorList>
    </citation>
    <scope>NUCLEOTIDE SEQUENCE [LARGE SCALE GENOMIC DNA]</scope>
    <source>
        <strain evidence="1">Houghton</strain>
    </source>
</reference>
<dbReference type="AlphaFoldDB" id="U6GM27"/>